<dbReference type="PROSITE" id="PS50943">
    <property type="entry name" value="HTH_CROC1"/>
    <property type="match status" value="1"/>
</dbReference>
<dbReference type="RefSeq" id="WP_230512929.1">
    <property type="nucleotide sequence ID" value="NZ_JAJITD010000019.1"/>
</dbReference>
<dbReference type="Pfam" id="PF01381">
    <property type="entry name" value="HTH_3"/>
    <property type="match status" value="1"/>
</dbReference>
<accession>A0ABS8K416</accession>
<dbReference type="SUPFAM" id="SSF47413">
    <property type="entry name" value="lambda repressor-like DNA-binding domains"/>
    <property type="match status" value="1"/>
</dbReference>
<reference evidence="2 3" key="1">
    <citation type="submission" date="2021-11" db="EMBL/GenBank/DDBJ databases">
        <authorList>
            <person name="Oh E.-T."/>
            <person name="Kim S.-B."/>
        </authorList>
    </citation>
    <scope>NUCLEOTIDE SEQUENCE [LARGE SCALE GENOMIC DNA]</scope>
    <source>
        <strain evidence="2 3">MMS20-SJTR3</strain>
    </source>
</reference>
<sequence>MLSFIATPAQLAQLLSASRREAGFTQAEAAARIGVSQSRISAFESDASTVTVAQLLALCGVYGLRLQVQDQDQDPPPPAETPAATEW</sequence>
<evidence type="ECO:0000259" key="1">
    <source>
        <dbReference type="PROSITE" id="PS50943"/>
    </source>
</evidence>
<organism evidence="2 3">
    <name type="scientific">Paraburkholderia sejongensis</name>
    <dbReference type="NCBI Taxonomy" id="2886946"/>
    <lineage>
        <taxon>Bacteria</taxon>
        <taxon>Pseudomonadati</taxon>
        <taxon>Pseudomonadota</taxon>
        <taxon>Betaproteobacteria</taxon>
        <taxon>Burkholderiales</taxon>
        <taxon>Burkholderiaceae</taxon>
        <taxon>Paraburkholderia</taxon>
    </lineage>
</organism>
<evidence type="ECO:0000313" key="3">
    <source>
        <dbReference type="Proteomes" id="UP001431019"/>
    </source>
</evidence>
<protein>
    <submittedName>
        <fullName evidence="2">Helix-turn-helix transcriptional regulator</fullName>
    </submittedName>
</protein>
<dbReference type="SMART" id="SM00530">
    <property type="entry name" value="HTH_XRE"/>
    <property type="match status" value="1"/>
</dbReference>
<keyword evidence="3" id="KW-1185">Reference proteome</keyword>
<dbReference type="Gene3D" id="1.10.260.40">
    <property type="entry name" value="lambda repressor-like DNA-binding domains"/>
    <property type="match status" value="1"/>
</dbReference>
<feature type="domain" description="HTH cro/C1-type" evidence="1">
    <location>
        <begin position="15"/>
        <end position="69"/>
    </location>
</feature>
<gene>
    <name evidence="2" type="ORF">LJ656_29030</name>
</gene>
<dbReference type="InterPro" id="IPR001387">
    <property type="entry name" value="Cro/C1-type_HTH"/>
</dbReference>
<evidence type="ECO:0000313" key="2">
    <source>
        <dbReference type="EMBL" id="MCC8396639.1"/>
    </source>
</evidence>
<dbReference type="InterPro" id="IPR010982">
    <property type="entry name" value="Lambda_DNA-bd_dom_sf"/>
</dbReference>
<dbReference type="Proteomes" id="UP001431019">
    <property type="component" value="Unassembled WGS sequence"/>
</dbReference>
<name>A0ABS8K416_9BURK</name>
<dbReference type="CDD" id="cd00093">
    <property type="entry name" value="HTH_XRE"/>
    <property type="match status" value="1"/>
</dbReference>
<proteinExistence type="predicted"/>
<comment type="caution">
    <text evidence="2">The sequence shown here is derived from an EMBL/GenBank/DDBJ whole genome shotgun (WGS) entry which is preliminary data.</text>
</comment>
<dbReference type="EMBL" id="JAJITD010000019">
    <property type="protein sequence ID" value="MCC8396639.1"/>
    <property type="molecule type" value="Genomic_DNA"/>
</dbReference>